<feature type="transmembrane region" description="Helical" evidence="9">
    <location>
        <begin position="473"/>
        <end position="490"/>
    </location>
</feature>
<gene>
    <name evidence="9 10" type="primary">hppA</name>
    <name evidence="10" type="ORF">DI603_04935</name>
</gene>
<comment type="caution">
    <text evidence="10">The sequence shown here is derived from an EMBL/GenBank/DDBJ whole genome shotgun (WGS) entry which is preliminary data.</text>
</comment>
<comment type="catalytic activity">
    <reaction evidence="9">
        <text>diphosphate + H2O + H(+)(in) = 2 phosphate + 2 H(+)(out)</text>
        <dbReference type="Rhea" id="RHEA:13973"/>
        <dbReference type="ChEBI" id="CHEBI:15377"/>
        <dbReference type="ChEBI" id="CHEBI:15378"/>
        <dbReference type="ChEBI" id="CHEBI:33019"/>
        <dbReference type="ChEBI" id="CHEBI:43474"/>
        <dbReference type="EC" id="7.1.3.1"/>
    </reaction>
</comment>
<comment type="subcellular location">
    <subcellularLocation>
        <location evidence="9">Cell membrane</location>
        <topology evidence="9">Multi-pass membrane protein</topology>
    </subcellularLocation>
    <subcellularLocation>
        <location evidence="1">Endomembrane system</location>
        <topology evidence="1">Multi-pass membrane protein</topology>
    </subcellularLocation>
</comment>
<dbReference type="Pfam" id="PF03030">
    <property type="entry name" value="H_PPase"/>
    <property type="match status" value="1"/>
</dbReference>
<comment type="similarity">
    <text evidence="9">Belongs to the H(+)-translocating pyrophosphatase (TC 3.A.10) family. K(+)-insensitive subfamily.</text>
</comment>
<evidence type="ECO:0000256" key="2">
    <source>
        <dbReference type="ARBA" id="ARBA00022448"/>
    </source>
</evidence>
<dbReference type="PANTHER" id="PTHR31998">
    <property type="entry name" value="K(+)-INSENSITIVE PYROPHOSPHATE-ENERGIZED PROTON PUMP"/>
    <property type="match status" value="1"/>
</dbReference>
<dbReference type="GO" id="GO:0012505">
    <property type="term" value="C:endomembrane system"/>
    <property type="evidence" value="ECO:0007669"/>
    <property type="project" value="UniProtKB-SubCell"/>
</dbReference>
<dbReference type="InterPro" id="IPR004131">
    <property type="entry name" value="PPase-energised_H-pump"/>
</dbReference>
<evidence type="ECO:0000313" key="10">
    <source>
        <dbReference type="EMBL" id="PZP35221.1"/>
    </source>
</evidence>
<feature type="transmembrane region" description="Helical" evidence="9">
    <location>
        <begin position="602"/>
        <end position="625"/>
    </location>
</feature>
<keyword evidence="10" id="KW-0378">Hydrolase</keyword>
<feature type="transmembrane region" description="Helical" evidence="9">
    <location>
        <begin position="83"/>
        <end position="104"/>
    </location>
</feature>
<keyword evidence="4 9" id="KW-0460">Magnesium</keyword>
<keyword evidence="7 9" id="KW-0406">Ion transport</keyword>
<evidence type="ECO:0000313" key="11">
    <source>
        <dbReference type="Proteomes" id="UP000249633"/>
    </source>
</evidence>
<feature type="transmembrane region" description="Helical" evidence="9">
    <location>
        <begin position="161"/>
        <end position="180"/>
    </location>
</feature>
<dbReference type="NCBIfam" id="NF001960">
    <property type="entry name" value="PRK00733.3-5"/>
    <property type="match status" value="1"/>
</dbReference>
<organism evidence="10 11">
    <name type="scientific">Roseateles depolymerans</name>
    <dbReference type="NCBI Taxonomy" id="76731"/>
    <lineage>
        <taxon>Bacteria</taxon>
        <taxon>Pseudomonadati</taxon>
        <taxon>Pseudomonadota</taxon>
        <taxon>Betaproteobacteria</taxon>
        <taxon>Burkholderiales</taxon>
        <taxon>Sphaerotilaceae</taxon>
        <taxon>Roseateles</taxon>
    </lineage>
</organism>
<dbReference type="Proteomes" id="UP000249633">
    <property type="component" value="Unassembled WGS sequence"/>
</dbReference>
<evidence type="ECO:0000256" key="9">
    <source>
        <dbReference type="HAMAP-Rule" id="MF_01129"/>
    </source>
</evidence>
<proteinExistence type="inferred from homology"/>
<evidence type="ECO:0000256" key="1">
    <source>
        <dbReference type="ARBA" id="ARBA00004127"/>
    </source>
</evidence>
<dbReference type="NCBIfam" id="TIGR01104">
    <property type="entry name" value="V_PPase"/>
    <property type="match status" value="1"/>
</dbReference>
<dbReference type="EMBL" id="QFOD01000003">
    <property type="protein sequence ID" value="PZP35221.1"/>
    <property type="molecule type" value="Genomic_DNA"/>
</dbReference>
<comment type="function">
    <text evidence="9">Proton pump that utilizes the energy of pyrophosphate hydrolysis as the driving force for proton movement across the membrane. Generates a proton motive force.</text>
</comment>
<accession>A0A2W5DTL7</accession>
<evidence type="ECO:0000256" key="6">
    <source>
        <dbReference type="ARBA" id="ARBA00022989"/>
    </source>
</evidence>
<feature type="transmembrane region" description="Helical" evidence="9">
    <location>
        <begin position="6"/>
        <end position="23"/>
    </location>
</feature>
<feature type="transmembrane region" description="Helical" evidence="9">
    <location>
        <begin position="124"/>
        <end position="149"/>
    </location>
</feature>
<keyword evidence="5 9" id="KW-1278">Translocase</keyword>
<evidence type="ECO:0000256" key="3">
    <source>
        <dbReference type="ARBA" id="ARBA00022692"/>
    </source>
</evidence>
<dbReference type="GO" id="GO:0009678">
    <property type="term" value="F:diphosphate hydrolysis-driven proton transmembrane transporter activity"/>
    <property type="evidence" value="ECO:0007669"/>
    <property type="project" value="UniProtKB-UniRule"/>
</dbReference>
<comment type="subunit">
    <text evidence="9">Homodimer.</text>
</comment>
<evidence type="ECO:0000256" key="5">
    <source>
        <dbReference type="ARBA" id="ARBA00022967"/>
    </source>
</evidence>
<feature type="site" description="Determinant of potassium independence" evidence="9">
    <location>
        <position position="468"/>
    </location>
</feature>
<dbReference type="GO" id="GO:0004427">
    <property type="term" value="F:inorganic diphosphate phosphatase activity"/>
    <property type="evidence" value="ECO:0007669"/>
    <property type="project" value="UniProtKB-UniRule"/>
</dbReference>
<dbReference type="PIRSF" id="PIRSF001265">
    <property type="entry name" value="H+-PPase"/>
    <property type="match status" value="1"/>
</dbReference>
<keyword evidence="9" id="KW-0375">Hydrogen ion transport</keyword>
<feature type="transmembrane region" description="Helical" evidence="9">
    <location>
        <begin position="261"/>
        <end position="282"/>
    </location>
</feature>
<reference evidence="10 11" key="1">
    <citation type="submission" date="2017-08" db="EMBL/GenBank/DDBJ databases">
        <title>Infants hospitalized years apart are colonized by the same room-sourced microbial strains.</title>
        <authorList>
            <person name="Brooks B."/>
            <person name="Olm M.R."/>
            <person name="Firek B.A."/>
            <person name="Baker R."/>
            <person name="Thomas B.C."/>
            <person name="Morowitz M.J."/>
            <person name="Banfield J.F."/>
        </authorList>
    </citation>
    <scope>NUCLEOTIDE SEQUENCE [LARGE SCALE GENOMIC DNA]</scope>
    <source>
        <strain evidence="10">S2_012_000_R2_81</strain>
    </source>
</reference>
<dbReference type="EC" id="7.1.3.1" evidence="9"/>
<comment type="caution">
    <text evidence="9">Lacks conserved residue(s) required for the propagation of feature annotation.</text>
</comment>
<feature type="transmembrane region" description="Helical" evidence="9">
    <location>
        <begin position="411"/>
        <end position="430"/>
    </location>
</feature>
<feature type="transmembrane region" description="Helical" evidence="9">
    <location>
        <begin position="294"/>
        <end position="313"/>
    </location>
</feature>
<dbReference type="HAMAP" id="MF_01129">
    <property type="entry name" value="PPase_energized_pump"/>
    <property type="match status" value="1"/>
</dbReference>
<dbReference type="GO" id="GO:0005886">
    <property type="term" value="C:plasma membrane"/>
    <property type="evidence" value="ECO:0007669"/>
    <property type="project" value="UniProtKB-SubCell"/>
</dbReference>
<keyword evidence="9" id="KW-1003">Cell membrane</keyword>
<keyword evidence="3 9" id="KW-0812">Transmembrane</keyword>
<keyword evidence="6 9" id="KW-1133">Transmembrane helix</keyword>
<comment type="cofactor">
    <cofactor evidence="9">
        <name>Mg(2+)</name>
        <dbReference type="ChEBI" id="CHEBI:18420"/>
    </cofactor>
</comment>
<dbReference type="NCBIfam" id="NF001951">
    <property type="entry name" value="PRK00733.1-2"/>
    <property type="match status" value="1"/>
</dbReference>
<protein>
    <recommendedName>
        <fullName evidence="9">K(+)-insensitive pyrophosphate-energized proton pump</fullName>
        <ecNumber evidence="9">7.1.3.1</ecNumber>
    </recommendedName>
    <alternativeName>
        <fullName evidence="9">Membrane-bound proton-translocating pyrophosphatase</fullName>
    </alternativeName>
    <alternativeName>
        <fullName evidence="9">Pyrophosphate-energized inorganic pyrophosphatase</fullName>
        <shortName evidence="9">H(+)-PPase</shortName>
    </alternativeName>
</protein>
<keyword evidence="8 9" id="KW-0472">Membrane</keyword>
<feature type="transmembrane region" description="Helical" evidence="9">
    <location>
        <begin position="577"/>
        <end position="596"/>
    </location>
</feature>
<evidence type="ECO:0000256" key="7">
    <source>
        <dbReference type="ARBA" id="ARBA00023065"/>
    </source>
</evidence>
<evidence type="ECO:0000256" key="4">
    <source>
        <dbReference type="ARBA" id="ARBA00022842"/>
    </source>
</evidence>
<sequence length="726" mass="73747">MSTEMALYFAVACGLAAVVYGFIQRSWILSQDAGNARMQEIAAAIQQGAAAYLGRQYRTIGIVGVVLTVLIAGVPGLGLQTAIGFVIGAVLSGICGFIGMNISVRANVRTAQAATRGMAAALDVAFKGGAITGMLVVGLGLLGVGLFFWHVSEGGQHVDAASLKPLLGLAFGSSLISIFARLGGGIFTKGADVGADLVGKVEAGIPEDDPRNPAVIADNVGDNVGDCAGMAADLFETYAVTLIATISLGALAFGGNSATALVYPLVLGGVSIIASIIGCYFVKAGDGMKNVMPALYKGLIASGVLSLIAFFFVTRAMFPAEVQFATGGSTNAMALFGACTVGLLLTAAMVWITEYYTGTQYAPVQHVAQASTTGHGTNIIAGLGVSMKSTAWPVLFVCAAIYAAYHLSGLYGIAIAATSMLSMAGIVVALDAYGPITDNAGGIAEMSELPDSVRDITDPLDAVGNTTKAVTKGYAIGSAGLAALVLFADYTHALESRGLRVSFELSDHRVILGLFIGGLIPYLFGAMAMEAVGRAAGSVVVEVRRQFKEIPGIMEGRAKPEYGTAVDMLTSAAIKEMIVPSLLPVVAPIVVGLLLGPAALGGLLMGTIVTGLFVGISMCTGGGAWDNAKKLIEEGFKDDAGVLHKKGSDAHKAAVTGDTVGDPYKDTAGPAVNPLIKIINIVALLIVPLLPAAAIPAPPLPTQAVAPATALPEPAGLAGSAAASRP</sequence>
<name>A0A2W5DTL7_9BURK</name>
<feature type="transmembrane region" description="Helical" evidence="9">
    <location>
        <begin position="510"/>
        <end position="529"/>
    </location>
</feature>
<feature type="transmembrane region" description="Helical" evidence="9">
    <location>
        <begin position="389"/>
        <end position="405"/>
    </location>
</feature>
<keyword evidence="2 9" id="KW-0813">Transport</keyword>
<feature type="transmembrane region" description="Helical" evidence="9">
    <location>
        <begin position="238"/>
        <end position="255"/>
    </location>
</feature>
<evidence type="ECO:0000256" key="8">
    <source>
        <dbReference type="ARBA" id="ARBA00023136"/>
    </source>
</evidence>
<dbReference type="GO" id="GO:0000287">
    <property type="term" value="F:magnesium ion binding"/>
    <property type="evidence" value="ECO:0007669"/>
    <property type="project" value="UniProtKB-UniRule"/>
</dbReference>
<dbReference type="AlphaFoldDB" id="A0A2W5DTL7"/>
<feature type="transmembrane region" description="Helical" evidence="9">
    <location>
        <begin position="59"/>
        <end position="77"/>
    </location>
</feature>
<feature type="transmembrane region" description="Helical" evidence="9">
    <location>
        <begin position="333"/>
        <end position="352"/>
    </location>
</feature>